<evidence type="ECO:0000313" key="2">
    <source>
        <dbReference type="Proteomes" id="UP000479710"/>
    </source>
</evidence>
<accession>A0A6G1EYX7</accession>
<dbReference type="AlphaFoldDB" id="A0A6G1EYX7"/>
<evidence type="ECO:0000313" key="1">
    <source>
        <dbReference type="EMBL" id="KAF0929878.1"/>
    </source>
</evidence>
<organism evidence="1 2">
    <name type="scientific">Oryza meyeriana var. granulata</name>
    <dbReference type="NCBI Taxonomy" id="110450"/>
    <lineage>
        <taxon>Eukaryota</taxon>
        <taxon>Viridiplantae</taxon>
        <taxon>Streptophyta</taxon>
        <taxon>Embryophyta</taxon>
        <taxon>Tracheophyta</taxon>
        <taxon>Spermatophyta</taxon>
        <taxon>Magnoliopsida</taxon>
        <taxon>Liliopsida</taxon>
        <taxon>Poales</taxon>
        <taxon>Poaceae</taxon>
        <taxon>BOP clade</taxon>
        <taxon>Oryzoideae</taxon>
        <taxon>Oryzeae</taxon>
        <taxon>Oryzinae</taxon>
        <taxon>Oryza</taxon>
        <taxon>Oryza meyeriana</taxon>
    </lineage>
</organism>
<evidence type="ECO:0008006" key="3">
    <source>
        <dbReference type="Google" id="ProtNLM"/>
    </source>
</evidence>
<reference evidence="1 2" key="1">
    <citation type="submission" date="2019-11" db="EMBL/GenBank/DDBJ databases">
        <title>Whole genome sequence of Oryza granulata.</title>
        <authorList>
            <person name="Li W."/>
        </authorList>
    </citation>
    <scope>NUCLEOTIDE SEQUENCE [LARGE SCALE GENOMIC DNA]</scope>
    <source>
        <strain evidence="2">cv. Menghai</strain>
        <tissue evidence="1">Leaf</tissue>
    </source>
</reference>
<dbReference type="Proteomes" id="UP000479710">
    <property type="component" value="Unassembled WGS sequence"/>
</dbReference>
<dbReference type="EMBL" id="SPHZ02000002">
    <property type="protein sequence ID" value="KAF0929878.1"/>
    <property type="molecule type" value="Genomic_DNA"/>
</dbReference>
<protein>
    <recommendedName>
        <fullName evidence="3">DUF834 domain-containing protein</fullName>
    </recommendedName>
</protein>
<keyword evidence="2" id="KW-1185">Reference proteome</keyword>
<proteinExistence type="predicted"/>
<name>A0A6G1EYX7_9ORYZ</name>
<comment type="caution">
    <text evidence="1">The sequence shown here is derived from an EMBL/GenBank/DDBJ whole genome shotgun (WGS) entry which is preliminary data.</text>
</comment>
<gene>
    <name evidence="1" type="ORF">E2562_026092</name>
</gene>
<sequence length="80" mass="8053">METYLSLEEFPGAVRRKRAAPVKGRRCATREEAGAGVGAGCAEEESGARAGRAAPVRCASGRVGEAIVTAGCCVGAGEEA</sequence>